<feature type="compositionally biased region" description="Low complexity" evidence="1">
    <location>
        <begin position="124"/>
        <end position="137"/>
    </location>
</feature>
<proteinExistence type="predicted"/>
<comment type="caution">
    <text evidence="2">The sequence shown here is derived from an EMBL/GenBank/DDBJ whole genome shotgun (WGS) entry which is preliminary data.</text>
</comment>
<keyword evidence="3" id="KW-1185">Reference proteome</keyword>
<protein>
    <submittedName>
        <fullName evidence="2">Peritrophic matrix protein 1-C</fullName>
    </submittedName>
</protein>
<organism evidence="2 3">
    <name type="scientific">Reticulomyxa filosa</name>
    <dbReference type="NCBI Taxonomy" id="46433"/>
    <lineage>
        <taxon>Eukaryota</taxon>
        <taxon>Sar</taxon>
        <taxon>Rhizaria</taxon>
        <taxon>Retaria</taxon>
        <taxon>Foraminifera</taxon>
        <taxon>Monothalamids</taxon>
        <taxon>Reticulomyxidae</taxon>
        <taxon>Reticulomyxa</taxon>
    </lineage>
</organism>
<dbReference type="SUPFAM" id="SSF51126">
    <property type="entry name" value="Pectin lyase-like"/>
    <property type="match status" value="3"/>
</dbReference>
<feature type="compositionally biased region" description="Low complexity" evidence="1">
    <location>
        <begin position="93"/>
        <end position="107"/>
    </location>
</feature>
<dbReference type="InterPro" id="IPR011050">
    <property type="entry name" value="Pectin_lyase_fold/virulence"/>
</dbReference>
<gene>
    <name evidence="2" type="ORF">RFI_24734</name>
</gene>
<dbReference type="InterPro" id="IPR012334">
    <property type="entry name" value="Pectin_lyas_fold"/>
</dbReference>
<feature type="compositionally biased region" description="Low complexity" evidence="1">
    <location>
        <begin position="171"/>
        <end position="186"/>
    </location>
</feature>
<feature type="non-terminal residue" evidence="2">
    <location>
        <position position="1400"/>
    </location>
</feature>
<feature type="region of interest" description="Disordered" evidence="1">
    <location>
        <begin position="88"/>
        <end position="202"/>
    </location>
</feature>
<dbReference type="SMART" id="SM00710">
    <property type="entry name" value="PbH1"/>
    <property type="match status" value="11"/>
</dbReference>
<dbReference type="Proteomes" id="UP000023152">
    <property type="component" value="Unassembled WGS sequence"/>
</dbReference>
<feature type="compositionally biased region" description="Basic residues" evidence="1">
    <location>
        <begin position="161"/>
        <end position="170"/>
    </location>
</feature>
<dbReference type="Gene3D" id="2.160.20.10">
    <property type="entry name" value="Single-stranded right-handed beta-helix, Pectin lyase-like"/>
    <property type="match status" value="1"/>
</dbReference>
<feature type="compositionally biased region" description="Polar residues" evidence="1">
    <location>
        <begin position="187"/>
        <end position="202"/>
    </location>
</feature>
<evidence type="ECO:0000256" key="1">
    <source>
        <dbReference type="SAM" id="MobiDB-lite"/>
    </source>
</evidence>
<dbReference type="PANTHER" id="PTHR36489">
    <property type="entry name" value="PROTEIN-COUPLED RECEPTOR GPR1, PUTATIVE-RELATED"/>
    <property type="match status" value="1"/>
</dbReference>
<name>X6MGU2_RETFI</name>
<evidence type="ECO:0000313" key="2">
    <source>
        <dbReference type="EMBL" id="ETO12642.1"/>
    </source>
</evidence>
<evidence type="ECO:0000313" key="3">
    <source>
        <dbReference type="Proteomes" id="UP000023152"/>
    </source>
</evidence>
<dbReference type="InterPro" id="IPR006626">
    <property type="entry name" value="PbH1"/>
</dbReference>
<dbReference type="PANTHER" id="PTHR36489:SF1">
    <property type="entry name" value="G-PROTEIN COUPLED RECEPTORS FAMILY 1 PROFILE DOMAIN-CONTAINING PROTEIN"/>
    <property type="match status" value="1"/>
</dbReference>
<reference evidence="2 3" key="1">
    <citation type="journal article" date="2013" name="Curr. Biol.">
        <title>The Genome of the Foraminiferan Reticulomyxa filosa.</title>
        <authorList>
            <person name="Glockner G."/>
            <person name="Hulsmann N."/>
            <person name="Schleicher M."/>
            <person name="Noegel A.A."/>
            <person name="Eichinger L."/>
            <person name="Gallinger C."/>
            <person name="Pawlowski J."/>
            <person name="Sierra R."/>
            <person name="Euteneuer U."/>
            <person name="Pillet L."/>
            <person name="Moustafa A."/>
            <person name="Platzer M."/>
            <person name="Groth M."/>
            <person name="Szafranski K."/>
            <person name="Schliwa M."/>
        </authorList>
    </citation>
    <scope>NUCLEOTIDE SEQUENCE [LARGE SCALE GENOMIC DNA]</scope>
</reference>
<dbReference type="EMBL" id="ASPP01021236">
    <property type="protein sequence ID" value="ETO12642.1"/>
    <property type="molecule type" value="Genomic_DNA"/>
</dbReference>
<accession>X6MGU2</accession>
<sequence length="1400" mass="154703">MVKKNIVIRVFLLQCDTPLPCSIQNNNNDHDINPNILSLQINIVFFFFAPFSKKKYFFFCHVKEMVFWQQRIFLHFFKKKKISHITTNDPTTVKVSNKNSQQNNQQKHPTKQPSKNPTKHPTEHPTLPTTPNPTLSPTQPPTRSPSRSPTRRPTKPPTKSPTKRPTKRPTKSPSRSPSRSPTRHPTNAPTVAPTFSPTQRTQAPTCKTIDYVLTQGISDSDLLDVGTGVYPIFSTHIFTSLNPFTIRGMTYQSTTVHINTSSSLVSPVITLLSGSVLHFENVTFRSDNLYPITYFFEVTSGTLYLKNVRFYNILASQLIHIGSSGKLVLDGTVVFDKNTITGSYLVGFDSSTTKLTWGSFILSFTQNQVTNAMIQLEKEEKKYATRYDVNQLTLLDKVTFSKNKAKYLIQGTSSNLTISGVTFANNSGTTMVTIDQGQLFVGNYSLIEFNDFNSLVVGTSSSINVRDCMFKTNRANNSAINIADSTINVLLQNNTFDGLLHSSSVSKLPECVIANIKCSVNGSYSSVTIKDNKWTNLKKSALCLSYIRTFVIEDNAFSQSQTYGHGIVRISSWSNGVLKQNTFDHINSNTISSEGSSGIVVKNYTTVQMMNNQFSHMNASNTDGKGGGVYLANYVTCYMNNDVFSNNNANKGASIYATTNVKLIMRNVSISLDSSNYGSVHVTKSVNLTVFNLTASQCQSAKYGGVMYASSSWLNVFKSDFQNNTCTSTGGGAIAANKVQMLLQHVTFENNKCINSNCHGGSINVWNQSTVQWTDVTFTNSKSLQGEGGAFYINDITSMTLKNIKSKTCKSKISGGAGRILLQSSLSSSSIQNWHDEHSVVTNNHGSMLYVSSPDISQTTSPLLTIENVTVSSPQQISTSELLSFHDVSVLLNSIILGNSNVTGGCLICWQRTITNQNTARAHSITVENSSFVGVNHWSTGLIAMEQLTAKDKAYLTNVVFDSNQESVNVYANFWNKQTFDGTSPIITVRKTVWQNYASSSIPLVYLLTNSTSSQYCDQANENPTIDISNSNSVHNISNTAWISASCVNVWIKSNSLTNINIPSNNQLINALTWSNIDVDSNTLQSTNGTILYSVDTSSATLKNMNIVQHQNNFARILAKTSNAYFYLQQMKYIGCTTSQTPLFTVEGAPDDLKATDIWFQNVEFQSNNGPLFATVPTSTHISTVTNAIACPQSTDTHNTTGLMEWQNVIINKTSTQQDAIVQVKYQTTKMTNVQWLDNTCADSRGFPNTACITFTDSAWTLEESKISMNNGPSFIEIKRSIGSISGIKSVEACINKNVEEDDETTALVYIHDISNKDIIRISDNNISNDTSFKNQTINAIITNNIFKAISTASIFFNQISKAENTSIQLNVSQNTFETTAMIGTWHSNSQNNKRSHINF</sequence>